<dbReference type="InterPro" id="IPR011067">
    <property type="entry name" value="Plasmid_toxin/cell-grow_inhib"/>
</dbReference>
<accession>A0A4P6HGK5</accession>
<dbReference type="GO" id="GO:0004521">
    <property type="term" value="F:RNA endonuclease activity"/>
    <property type="evidence" value="ECO:0007669"/>
    <property type="project" value="TreeGrafter"/>
</dbReference>
<dbReference type="SUPFAM" id="SSF50118">
    <property type="entry name" value="Cell growth inhibitor/plasmid maintenance toxic component"/>
    <property type="match status" value="1"/>
</dbReference>
<gene>
    <name evidence="1" type="ORF">C3Y92_02685</name>
</gene>
<dbReference type="PANTHER" id="PTHR33988">
    <property type="entry name" value="ENDORIBONUCLEASE MAZF-RELATED"/>
    <property type="match status" value="1"/>
</dbReference>
<evidence type="ECO:0000313" key="2">
    <source>
        <dbReference type="Proteomes" id="UP000293296"/>
    </source>
</evidence>
<dbReference type="InterPro" id="IPR003477">
    <property type="entry name" value="PemK-like"/>
</dbReference>
<protein>
    <submittedName>
        <fullName evidence="1">Growth inhibitor PemK</fullName>
    </submittedName>
</protein>
<dbReference type="GO" id="GO:0003677">
    <property type="term" value="F:DNA binding"/>
    <property type="evidence" value="ECO:0007669"/>
    <property type="project" value="InterPro"/>
</dbReference>
<proteinExistence type="predicted"/>
<dbReference type="AlphaFoldDB" id="A0A4P6HGK5"/>
<keyword evidence="2" id="KW-1185">Reference proteome</keyword>
<dbReference type="Gene3D" id="2.30.30.110">
    <property type="match status" value="1"/>
</dbReference>
<reference evidence="1 2" key="1">
    <citation type="submission" date="2018-02" db="EMBL/GenBank/DDBJ databases">
        <title>Genome sequence of Desulfovibrio carbinolicus DSM 3852.</title>
        <authorList>
            <person name="Wilbanks E."/>
            <person name="Skennerton C.T."/>
            <person name="Orphan V.J."/>
        </authorList>
    </citation>
    <scope>NUCLEOTIDE SEQUENCE [LARGE SCALE GENOMIC DNA]</scope>
    <source>
        <strain evidence="1 2">DSM 3852</strain>
    </source>
</reference>
<dbReference type="Pfam" id="PF02452">
    <property type="entry name" value="PemK_toxin"/>
    <property type="match status" value="1"/>
</dbReference>
<sequence>MKRGDVVTVSLAGDYGKPRPALVIQSDLFAEHASVTLLPITSHRVDGAPLLRFDVAANAANGLRKPSQVMIDKAHTVPRDKVGAPFGRLDDGLMLEITRALSVLLGIA</sequence>
<dbReference type="OrthoDB" id="6064990at2"/>
<organism evidence="1 2">
    <name type="scientific">Solidesulfovibrio carbinolicus</name>
    <dbReference type="NCBI Taxonomy" id="296842"/>
    <lineage>
        <taxon>Bacteria</taxon>
        <taxon>Pseudomonadati</taxon>
        <taxon>Thermodesulfobacteriota</taxon>
        <taxon>Desulfovibrionia</taxon>
        <taxon>Desulfovibrionales</taxon>
        <taxon>Desulfovibrionaceae</taxon>
        <taxon>Solidesulfovibrio</taxon>
    </lineage>
</organism>
<dbReference type="GO" id="GO:0016075">
    <property type="term" value="P:rRNA catabolic process"/>
    <property type="evidence" value="ECO:0007669"/>
    <property type="project" value="TreeGrafter"/>
</dbReference>
<name>A0A4P6HGK5_9BACT</name>
<dbReference type="KEGG" id="dcb:C3Y92_02685"/>
<dbReference type="RefSeq" id="WP_129349260.1">
    <property type="nucleotide sequence ID" value="NZ_CP026538.1"/>
</dbReference>
<dbReference type="EMBL" id="CP026538">
    <property type="protein sequence ID" value="QAZ66203.1"/>
    <property type="molecule type" value="Genomic_DNA"/>
</dbReference>
<dbReference type="Proteomes" id="UP000293296">
    <property type="component" value="Chromosome"/>
</dbReference>
<evidence type="ECO:0000313" key="1">
    <source>
        <dbReference type="EMBL" id="QAZ66203.1"/>
    </source>
</evidence>
<dbReference type="GO" id="GO:0006402">
    <property type="term" value="P:mRNA catabolic process"/>
    <property type="evidence" value="ECO:0007669"/>
    <property type="project" value="TreeGrafter"/>
</dbReference>